<evidence type="ECO:0000256" key="4">
    <source>
        <dbReference type="ARBA" id="ARBA00048741"/>
    </source>
</evidence>
<gene>
    <name evidence="5" type="ORF">BRE01_28210</name>
</gene>
<evidence type="ECO:0000256" key="2">
    <source>
        <dbReference type="ARBA" id="ARBA00012737"/>
    </source>
</evidence>
<evidence type="ECO:0000256" key="3">
    <source>
        <dbReference type="ARBA" id="ARBA00022888"/>
    </source>
</evidence>
<evidence type="ECO:0000256" key="1">
    <source>
        <dbReference type="ARBA" id="ARBA00005187"/>
    </source>
</evidence>
<dbReference type="SUPFAM" id="SSF52402">
    <property type="entry name" value="Adenine nucleotide alpha hydrolases-like"/>
    <property type="match status" value="1"/>
</dbReference>
<name>A0ABQ0TMX8_9BACL</name>
<evidence type="ECO:0000313" key="5">
    <source>
        <dbReference type="EMBL" id="GED69119.1"/>
    </source>
</evidence>
<dbReference type="Proteomes" id="UP000319578">
    <property type="component" value="Unassembled WGS sequence"/>
</dbReference>
<dbReference type="Gene3D" id="3.60.20.10">
    <property type="entry name" value="Glutamine Phosphoribosylpyrophosphate, subunit 1, domain 1"/>
    <property type="match status" value="1"/>
</dbReference>
<dbReference type="PANTHER" id="PTHR43284:SF1">
    <property type="entry name" value="ASPARAGINE SYNTHETASE"/>
    <property type="match status" value="1"/>
</dbReference>
<comment type="caution">
    <text evidence="5">The sequence shown here is derived from an EMBL/GenBank/DDBJ whole genome shotgun (WGS) entry which is preliminary data.</text>
</comment>
<comment type="pathway">
    <text evidence="1">Amino-acid biosynthesis; L-asparagine biosynthesis; L-asparagine from L-aspartate (L-Gln route): step 1/1.</text>
</comment>
<dbReference type="RefSeq" id="WP_049742548.1">
    <property type="nucleotide sequence ID" value="NZ_BJON01000010.1"/>
</dbReference>
<keyword evidence="6" id="KW-1185">Reference proteome</keyword>
<proteinExistence type="predicted"/>
<reference evidence="5 6" key="1">
    <citation type="submission" date="2019-06" db="EMBL/GenBank/DDBJ databases">
        <title>Whole genome shotgun sequence of Brevibacillus reuszeri NBRC 15719.</title>
        <authorList>
            <person name="Hosoyama A."/>
            <person name="Uohara A."/>
            <person name="Ohji S."/>
            <person name="Ichikawa N."/>
        </authorList>
    </citation>
    <scope>NUCLEOTIDE SEQUENCE [LARGE SCALE GENOMIC DNA]</scope>
    <source>
        <strain evidence="5 6">NBRC 15719</strain>
    </source>
</reference>
<dbReference type="EMBL" id="BJON01000010">
    <property type="protein sequence ID" value="GED69119.1"/>
    <property type="molecule type" value="Genomic_DNA"/>
</dbReference>
<protein>
    <recommendedName>
        <fullName evidence="2">asparagine synthase (glutamine-hydrolyzing)</fullName>
        <ecNumber evidence="2">6.3.5.4</ecNumber>
    </recommendedName>
</protein>
<keyword evidence="3" id="KW-0028">Amino-acid biosynthesis</keyword>
<keyword evidence="3" id="KW-0061">Asparagine biosynthesis</keyword>
<evidence type="ECO:0000313" key="6">
    <source>
        <dbReference type="Proteomes" id="UP000319578"/>
    </source>
</evidence>
<dbReference type="EC" id="6.3.5.4" evidence="2"/>
<dbReference type="InterPro" id="IPR029055">
    <property type="entry name" value="Ntn_hydrolases_N"/>
</dbReference>
<dbReference type="InterPro" id="IPR051786">
    <property type="entry name" value="ASN_synthetase/amidase"/>
</dbReference>
<dbReference type="SUPFAM" id="SSF56235">
    <property type="entry name" value="N-terminal nucleophile aminohydrolases (Ntn hydrolases)"/>
    <property type="match status" value="1"/>
</dbReference>
<sequence length="507" mass="58351">MLKDMERLLYRRQFVLGTRYMDRNDWQGIELDQGLFLSVHPDLDITQSTCHGYRLTLLGYIIDPYHPEWSNADILNDVHKNSSSFDELLAGIEHCGGRWVLIYQNDTQIKLFTDAVGMRQVFYSVQSDGVWCASQASMLAHLIGAESEDDEELQAFVQSAEYRKMEQLWPGDGSIYKGIKHLTPNHYLDIKKGTITRYWPLCKLEPIGIEEAVRGAVEILKGSLRAIANRAKVMLPVTAGLDSRILLAASKEVSEEVHYYIALHSGLSEQATDVKVPAALFASLGKKFHIHPALEKVDETFVQINQQSTQMRDLPKSQIFYQHYLMSEGRINISGNYSEIAREVYYDYHPNRTIDGRFLSRNIKLGEHAYALRCYEEWLDPIRSYEERFGIRLLTMFEWEQLYGRWGAIHSAEQDIAIEEFSPFNNRKLLVTLLSVKHDYGTRNHLYRKMINQMWPETLNAPINPLPPLKFLRHCGKELLRGSLYYGNQAVKAFSSRGISKRGEGTT</sequence>
<comment type="catalytic activity">
    <reaction evidence="4">
        <text>L-aspartate + L-glutamine + ATP + H2O = L-asparagine + L-glutamate + AMP + diphosphate + H(+)</text>
        <dbReference type="Rhea" id="RHEA:12228"/>
        <dbReference type="ChEBI" id="CHEBI:15377"/>
        <dbReference type="ChEBI" id="CHEBI:15378"/>
        <dbReference type="ChEBI" id="CHEBI:29985"/>
        <dbReference type="ChEBI" id="CHEBI:29991"/>
        <dbReference type="ChEBI" id="CHEBI:30616"/>
        <dbReference type="ChEBI" id="CHEBI:33019"/>
        <dbReference type="ChEBI" id="CHEBI:58048"/>
        <dbReference type="ChEBI" id="CHEBI:58359"/>
        <dbReference type="ChEBI" id="CHEBI:456215"/>
        <dbReference type="EC" id="6.3.5.4"/>
    </reaction>
</comment>
<accession>A0ABQ0TMX8</accession>
<dbReference type="PANTHER" id="PTHR43284">
    <property type="entry name" value="ASPARAGINE SYNTHETASE (GLUTAMINE-HYDROLYZING)"/>
    <property type="match status" value="1"/>
</dbReference>
<organism evidence="5 6">
    <name type="scientific">Brevibacillus reuszeri</name>
    <dbReference type="NCBI Taxonomy" id="54915"/>
    <lineage>
        <taxon>Bacteria</taxon>
        <taxon>Bacillati</taxon>
        <taxon>Bacillota</taxon>
        <taxon>Bacilli</taxon>
        <taxon>Bacillales</taxon>
        <taxon>Paenibacillaceae</taxon>
        <taxon>Brevibacillus</taxon>
    </lineage>
</organism>